<dbReference type="EMBL" id="ML987200">
    <property type="protein sequence ID" value="KAF2245385.1"/>
    <property type="molecule type" value="Genomic_DNA"/>
</dbReference>
<feature type="region of interest" description="Disordered" evidence="1">
    <location>
        <begin position="108"/>
        <end position="143"/>
    </location>
</feature>
<feature type="region of interest" description="Disordered" evidence="1">
    <location>
        <begin position="415"/>
        <end position="437"/>
    </location>
</feature>
<feature type="region of interest" description="Disordered" evidence="1">
    <location>
        <begin position="473"/>
        <end position="538"/>
    </location>
</feature>
<protein>
    <submittedName>
        <fullName evidence="2">Uncharacterized protein</fullName>
    </submittedName>
</protein>
<accession>A0A6A6I4D0</accession>
<dbReference type="Proteomes" id="UP000800094">
    <property type="component" value="Unassembled WGS sequence"/>
</dbReference>
<evidence type="ECO:0000313" key="3">
    <source>
        <dbReference type="Proteomes" id="UP000800094"/>
    </source>
</evidence>
<organism evidence="2 3">
    <name type="scientific">Trematosphaeria pertusa</name>
    <dbReference type="NCBI Taxonomy" id="390896"/>
    <lineage>
        <taxon>Eukaryota</taxon>
        <taxon>Fungi</taxon>
        <taxon>Dikarya</taxon>
        <taxon>Ascomycota</taxon>
        <taxon>Pezizomycotina</taxon>
        <taxon>Dothideomycetes</taxon>
        <taxon>Pleosporomycetidae</taxon>
        <taxon>Pleosporales</taxon>
        <taxon>Massarineae</taxon>
        <taxon>Trematosphaeriaceae</taxon>
        <taxon>Trematosphaeria</taxon>
    </lineage>
</organism>
<evidence type="ECO:0000313" key="2">
    <source>
        <dbReference type="EMBL" id="KAF2245385.1"/>
    </source>
</evidence>
<dbReference type="AlphaFoldDB" id="A0A6A6I4D0"/>
<gene>
    <name evidence="2" type="ORF">BU26DRAFT_508055</name>
</gene>
<proteinExistence type="predicted"/>
<keyword evidence="3" id="KW-1185">Reference proteome</keyword>
<evidence type="ECO:0000256" key="1">
    <source>
        <dbReference type="SAM" id="MobiDB-lite"/>
    </source>
</evidence>
<name>A0A6A6I4D0_9PLEO</name>
<reference evidence="2" key="1">
    <citation type="journal article" date="2020" name="Stud. Mycol.">
        <title>101 Dothideomycetes genomes: a test case for predicting lifestyles and emergence of pathogens.</title>
        <authorList>
            <person name="Haridas S."/>
            <person name="Albert R."/>
            <person name="Binder M."/>
            <person name="Bloem J."/>
            <person name="Labutti K."/>
            <person name="Salamov A."/>
            <person name="Andreopoulos B."/>
            <person name="Baker S."/>
            <person name="Barry K."/>
            <person name="Bills G."/>
            <person name="Bluhm B."/>
            <person name="Cannon C."/>
            <person name="Castanera R."/>
            <person name="Culley D."/>
            <person name="Daum C."/>
            <person name="Ezra D."/>
            <person name="Gonzalez J."/>
            <person name="Henrissat B."/>
            <person name="Kuo A."/>
            <person name="Liang C."/>
            <person name="Lipzen A."/>
            <person name="Lutzoni F."/>
            <person name="Magnuson J."/>
            <person name="Mondo S."/>
            <person name="Nolan M."/>
            <person name="Ohm R."/>
            <person name="Pangilinan J."/>
            <person name="Park H.-J."/>
            <person name="Ramirez L."/>
            <person name="Alfaro M."/>
            <person name="Sun H."/>
            <person name="Tritt A."/>
            <person name="Yoshinaga Y."/>
            <person name="Zwiers L.-H."/>
            <person name="Turgeon B."/>
            <person name="Goodwin S."/>
            <person name="Spatafora J."/>
            <person name="Crous P."/>
            <person name="Grigoriev I."/>
        </authorList>
    </citation>
    <scope>NUCLEOTIDE SEQUENCE</scope>
    <source>
        <strain evidence="2">CBS 122368</strain>
    </source>
</reference>
<sequence>MNELPPGAVRSDSTISGAAQSVKNLIRASLAKSYMPARDSPAETSLFVGFQFTDPVTQMLVNRGINRVQYGSPGPEEDATLDNLRELTAHDPVADDPAEDVYDRNNAASDEEAVESPQPRSISAPPRLEEATEDDAPVPAAQPTTLYPRYDVIEYRDVYCQACNRSHMYHSGLFQCPLAVDHSRRILYAPWSPHEQAENGRHPLERLYDAANVSASIYMQPRSTGGISLDGADEGIVPVGNGGSILPPYLTFPNYMPLRNMYRWLTCHVCGRNHSDSGGICPNPPDRSAPPPVRPLEEVVETAEDYGWCNLCGLSHPEDGMDLCLSSSPLGASQMLQGFEGVVSDGEEDGEVPIKEEDEDNYDWYEEGFTEYPEDHSNAYNGDEEEGVEAAGYGDDYDAEFDEENDRSELASAGKYTVDPWDSQPAEEPSSPLSRSQSYEIEITDISAGPIVDRNVPGLVTVFAVERAAEQEAPSAATAREHSLQLGGFQQAMQTDAVSSADGGQSPRGKKRGSDHELEWETDSEAGSEPATKRARLR</sequence>
<dbReference type="RefSeq" id="XP_033680389.1">
    <property type="nucleotide sequence ID" value="XM_033827050.1"/>
</dbReference>
<dbReference type="GeneID" id="54580380"/>